<evidence type="ECO:0000256" key="4">
    <source>
        <dbReference type="SAM" id="Phobius"/>
    </source>
</evidence>
<dbReference type="GO" id="GO:0004190">
    <property type="term" value="F:aspartic-type endopeptidase activity"/>
    <property type="evidence" value="ECO:0007669"/>
    <property type="project" value="UniProtKB-KW"/>
</dbReference>
<accession>A0A2N9HW19</accession>
<feature type="domain" description="CCHC-type" evidence="5">
    <location>
        <begin position="290"/>
        <end position="303"/>
    </location>
</feature>
<dbReference type="Pfam" id="PF14223">
    <property type="entry name" value="Retrotran_gag_2"/>
    <property type="match status" value="1"/>
</dbReference>
<dbReference type="GO" id="GO:0008270">
    <property type="term" value="F:zinc ion binding"/>
    <property type="evidence" value="ECO:0007669"/>
    <property type="project" value="UniProtKB-KW"/>
</dbReference>
<dbReference type="CDD" id="cd09272">
    <property type="entry name" value="RNase_HI_RT_Ty1"/>
    <property type="match status" value="1"/>
</dbReference>
<dbReference type="Pfam" id="PF22936">
    <property type="entry name" value="Pol_BBD"/>
    <property type="match status" value="1"/>
</dbReference>
<dbReference type="EMBL" id="OIVN01004569">
    <property type="protein sequence ID" value="SPD18146.1"/>
    <property type="molecule type" value="Genomic_DNA"/>
</dbReference>
<organism evidence="6">
    <name type="scientific">Fagus sylvatica</name>
    <name type="common">Beechnut</name>
    <dbReference type="NCBI Taxonomy" id="28930"/>
    <lineage>
        <taxon>Eukaryota</taxon>
        <taxon>Viridiplantae</taxon>
        <taxon>Streptophyta</taxon>
        <taxon>Embryophyta</taxon>
        <taxon>Tracheophyta</taxon>
        <taxon>Spermatophyta</taxon>
        <taxon>Magnoliopsida</taxon>
        <taxon>eudicotyledons</taxon>
        <taxon>Gunneridae</taxon>
        <taxon>Pentapetalae</taxon>
        <taxon>rosids</taxon>
        <taxon>fabids</taxon>
        <taxon>Fagales</taxon>
        <taxon>Fagaceae</taxon>
        <taxon>Fagus</taxon>
    </lineage>
</organism>
<keyword evidence="1" id="KW-0645">Protease</keyword>
<dbReference type="Pfam" id="PF25597">
    <property type="entry name" value="SH3_retrovirus"/>
    <property type="match status" value="1"/>
</dbReference>
<dbReference type="InterPro" id="IPR053937">
    <property type="entry name" value="GOST_TM"/>
</dbReference>
<dbReference type="InterPro" id="IPR013103">
    <property type="entry name" value="RVT_2"/>
</dbReference>
<evidence type="ECO:0000256" key="2">
    <source>
        <dbReference type="PROSITE-ProRule" id="PRU00047"/>
    </source>
</evidence>
<evidence type="ECO:0000256" key="3">
    <source>
        <dbReference type="SAM" id="MobiDB-lite"/>
    </source>
</evidence>
<dbReference type="PROSITE" id="PS50158">
    <property type="entry name" value="ZF_CCHC"/>
    <property type="match status" value="1"/>
</dbReference>
<protein>
    <recommendedName>
        <fullName evidence="5">CCHC-type domain-containing protein</fullName>
    </recommendedName>
</protein>
<keyword evidence="4" id="KW-1133">Transmembrane helix</keyword>
<dbReference type="InterPro" id="IPR025724">
    <property type="entry name" value="GAG-pre-integrase_dom"/>
</dbReference>
<proteinExistence type="predicted"/>
<dbReference type="Pfam" id="PF06814">
    <property type="entry name" value="GOST_TM"/>
    <property type="match status" value="1"/>
</dbReference>
<dbReference type="InterPro" id="IPR054722">
    <property type="entry name" value="PolX-like_BBD"/>
</dbReference>
<dbReference type="PANTHER" id="PTHR47481:SF28">
    <property type="entry name" value="RETROTRANSPOSON COPIA-LIKE N-TERMINAL DOMAIN-CONTAINING PROTEIN"/>
    <property type="match status" value="1"/>
</dbReference>
<keyword evidence="1" id="KW-0378">Hydrolase</keyword>
<keyword evidence="1" id="KW-0064">Aspartyl protease</keyword>
<dbReference type="InterPro" id="IPR001878">
    <property type="entry name" value="Znf_CCHC"/>
</dbReference>
<reference evidence="6" key="1">
    <citation type="submission" date="2018-02" db="EMBL/GenBank/DDBJ databases">
        <authorList>
            <person name="Cohen D.B."/>
            <person name="Kent A.D."/>
        </authorList>
    </citation>
    <scope>NUCLEOTIDE SEQUENCE</scope>
</reference>
<keyword evidence="4" id="KW-0812">Transmembrane</keyword>
<dbReference type="SUPFAM" id="SSF56672">
    <property type="entry name" value="DNA/RNA polymerases"/>
    <property type="match status" value="1"/>
</dbReference>
<feature type="transmembrane region" description="Helical" evidence="4">
    <location>
        <begin position="1293"/>
        <end position="1313"/>
    </location>
</feature>
<dbReference type="Pfam" id="PF07727">
    <property type="entry name" value="RVT_2"/>
    <property type="match status" value="1"/>
</dbReference>
<name>A0A2N9HW19_FAGSY</name>
<dbReference type="PANTHER" id="PTHR47481">
    <property type="match status" value="1"/>
</dbReference>
<evidence type="ECO:0000259" key="5">
    <source>
        <dbReference type="PROSITE" id="PS50158"/>
    </source>
</evidence>
<dbReference type="InterPro" id="IPR043502">
    <property type="entry name" value="DNA/RNA_pol_sf"/>
</dbReference>
<feature type="region of interest" description="Disordered" evidence="3">
    <location>
        <begin position="1"/>
        <end position="21"/>
    </location>
</feature>
<evidence type="ECO:0000313" key="6">
    <source>
        <dbReference type="EMBL" id="SPD18146.1"/>
    </source>
</evidence>
<dbReference type="GO" id="GO:0003676">
    <property type="term" value="F:nucleic acid binding"/>
    <property type="evidence" value="ECO:0007669"/>
    <property type="project" value="InterPro"/>
</dbReference>
<sequence length="1373" mass="152364">MATSSSSTSFSTSFSPSSNPPGTISQTPILLLKDLVSVKLDATNYVIWKYQILSIFESYSLLDMVDGTSSPPAQYLADANGESSLCVNPLYKQWKARDQALKTLINATLSPSAITLVIGQTTAQGVWQVLERRYTSLSRTHVLSLKAELDRVKKSSTETMTVYLDRVKEIRDKLGSVGVNVDDEDLLHVVLKGLTPEYDSFCSAMRTRDRVISCEELHVLLTSEEESKKNTKHTSSDLPHMAMAATNSQFSAPNTNTPLPLFSTPWNRGRGGRSSQRPWWTKLLALIVVCQICGKTGHLALDCFHRMNFAYQGRQPPAKLAAIASTNMSNAINASSSTQSSWISDTGATDHFTPDISHIPDCHEYCGNEQVTVGNGQSLPIKHSGNSQLYASSHLFKLRHILHVPSMSSNLLSVYRFCKDNNASFSFDAHKFQIKDLSSGKLLYNGLSEHGLYPIHGAILPESSSKVPKSFHTSATDASSKLWHSRLGHPQQIVLHHVLHKHLSLPVSHNNSVCSHCLADFLPLNEASFLLGNVSLVLSLLILPFRSFGCACYPLLRPYSKHKLLPRSVQCVFLGYPSNAKGFLCFDPISSRFFVSRHVKFDETVFPFHKISSSPSLNQPPVHSQSSNPAWLSTLLYFHPCSVPSILGAPPCSNTTPDTLVPHIPVSIPSTVSAPLSMPTPVHSPLSSSTVPLAVNSHPMQTRAKSGISKKKQVLLTATAPDYLNTEPPSFAIARHIPQWHDAMASEFAALQRQSTWSLVPPSPDQHIIGCHWVFKLKRNSDGSVARYKARLVAQGNHQLPGIDFDETFSPVVKPATVRLMLSIAAQHQWSLRQLDVSNAFLHGSLKECVYMRQPPGFVDTASPSHVCFLHKSIYGLRQAPRAWFEKFSSHLLTIGFIASQADPSLFLYKHGSTVLFLLLYVDDIILTGNAPTAITELIANLASAFELKDLGPLKYFLGLQIDYKPSGFFVHQTKYAMDVLSRHNMTTCKPCSSPFVSPSKMASDLVELLPDPTPYRSLVGALQYLTFTRPDLSFAVNSLCQHMQSPTSAHMVAAKRVLRYVRGSLSHGLLFQPGPMHLTVFTDADWAGNPVDRRSTTGSLAVGAAEVAWIRMLLSDLHVFLSECPLIWCDNTSAISLASNPVFHARTKHVEVDYHFVRERVVRGDLKVQFIPTVDQLADLLTKALPTPLQVSGSIHDYKNEGLIRQSNAFFFHGGSEGLYASKLHHFSISQDTNKPLKGKSFIRFDTVTFVRTKESASRQNEMQQNTGLVEAIILEEPRWLIGYLPGKMSPLMTFYGFMSLAYLVLGLAWFLRFVQFWRDITQLHYHITAVIAFGMCEMAVWYFEYVNFNSTGRRPMGITLWAVTFSSVKEG</sequence>
<evidence type="ECO:0000256" key="1">
    <source>
        <dbReference type="ARBA" id="ARBA00022750"/>
    </source>
</evidence>
<keyword evidence="2" id="KW-0862">Zinc</keyword>
<gene>
    <name evidence="6" type="ORF">FSB_LOCUS46028</name>
</gene>
<keyword evidence="2" id="KW-0863">Zinc-finger</keyword>
<dbReference type="Pfam" id="PF13976">
    <property type="entry name" value="gag_pre-integrs"/>
    <property type="match status" value="1"/>
</dbReference>
<keyword evidence="4" id="KW-0472">Membrane</keyword>
<feature type="transmembrane region" description="Helical" evidence="4">
    <location>
        <begin position="1325"/>
        <end position="1345"/>
    </location>
</feature>
<dbReference type="InterPro" id="IPR057670">
    <property type="entry name" value="SH3_retrovirus"/>
</dbReference>
<keyword evidence="2" id="KW-0479">Metal-binding</keyword>